<keyword evidence="2" id="KW-0732">Signal</keyword>
<dbReference type="EMBL" id="JAGSOG010000399">
    <property type="protein sequence ID" value="MBR7839228.1"/>
    <property type="molecule type" value="Genomic_DNA"/>
</dbReference>
<feature type="region of interest" description="Disordered" evidence="1">
    <location>
        <begin position="40"/>
        <end position="90"/>
    </location>
</feature>
<feature type="chain" id="PRO_5037996242" description="Secreted protein" evidence="2">
    <location>
        <begin position="31"/>
        <end position="302"/>
    </location>
</feature>
<feature type="signal peptide" evidence="2">
    <location>
        <begin position="1"/>
        <end position="30"/>
    </location>
</feature>
<evidence type="ECO:0000313" key="3">
    <source>
        <dbReference type="EMBL" id="MBR7839228.1"/>
    </source>
</evidence>
<evidence type="ECO:0000256" key="2">
    <source>
        <dbReference type="SAM" id="SignalP"/>
    </source>
</evidence>
<evidence type="ECO:0000313" key="4">
    <source>
        <dbReference type="Proteomes" id="UP000675781"/>
    </source>
</evidence>
<organism evidence="3 4">
    <name type="scientific">Actinospica durhamensis</name>
    <dbReference type="NCBI Taxonomy" id="1508375"/>
    <lineage>
        <taxon>Bacteria</taxon>
        <taxon>Bacillati</taxon>
        <taxon>Actinomycetota</taxon>
        <taxon>Actinomycetes</taxon>
        <taxon>Catenulisporales</taxon>
        <taxon>Actinospicaceae</taxon>
        <taxon>Actinospica</taxon>
    </lineage>
</organism>
<protein>
    <recommendedName>
        <fullName evidence="5">Secreted protein</fullName>
    </recommendedName>
</protein>
<dbReference type="AlphaFoldDB" id="A0A941EXN3"/>
<proteinExistence type="predicted"/>
<sequence>MYDLAKRSLVFTVATGGLLLTGTALSPAMAAAGQGAKESGGAVSAHSVSGSATASDGAAAKAPRGRAAQPPEVHSHPMSPAGAAAASSSMLDPGDALAGEVLRIPIDLGSDGCGSTAQVTALRDWVDGRCAQDAPRGSAHSGDLDSTAVQPATAEGSAPTRPGVSAGTGGTSATAVSAGEDGTDAADPEMTPIDVPLAACGPGDDTVAMRAVETGARCVDPAAMDDESDQSDQAGQAYRSTHHTTLGERSVPMRGRGEDNGEDNGDLPLHTPVPVCEDDETGLAAVSTDQDDSDCTPCPPTP</sequence>
<gene>
    <name evidence="3" type="ORF">KDL01_38555</name>
</gene>
<feature type="region of interest" description="Disordered" evidence="1">
    <location>
        <begin position="132"/>
        <end position="199"/>
    </location>
</feature>
<comment type="caution">
    <text evidence="3">The sequence shown here is derived from an EMBL/GenBank/DDBJ whole genome shotgun (WGS) entry which is preliminary data.</text>
</comment>
<reference evidence="3" key="1">
    <citation type="submission" date="2021-04" db="EMBL/GenBank/DDBJ databases">
        <title>Genome based classification of Actinospica acidithermotolerans sp. nov., an actinobacterium isolated from an Indonesian hot spring.</title>
        <authorList>
            <person name="Kusuma A.B."/>
            <person name="Putra K.E."/>
            <person name="Nafisah S."/>
            <person name="Loh J."/>
            <person name="Nouioui I."/>
            <person name="Goodfellow M."/>
        </authorList>
    </citation>
    <scope>NUCLEOTIDE SEQUENCE</scope>
    <source>
        <strain evidence="3">CSCA 57</strain>
    </source>
</reference>
<name>A0A941EXN3_9ACTN</name>
<feature type="region of interest" description="Disordered" evidence="1">
    <location>
        <begin position="220"/>
        <end position="302"/>
    </location>
</feature>
<evidence type="ECO:0000256" key="1">
    <source>
        <dbReference type="SAM" id="MobiDB-lite"/>
    </source>
</evidence>
<dbReference type="Proteomes" id="UP000675781">
    <property type="component" value="Unassembled WGS sequence"/>
</dbReference>
<evidence type="ECO:0008006" key="5">
    <source>
        <dbReference type="Google" id="ProtNLM"/>
    </source>
</evidence>
<accession>A0A941EXN3</accession>
<feature type="non-terminal residue" evidence="3">
    <location>
        <position position="302"/>
    </location>
</feature>
<keyword evidence="4" id="KW-1185">Reference proteome</keyword>